<organism evidence="2 3">
    <name type="scientific">Meganyctiphanes norvegica</name>
    <name type="common">Northern krill</name>
    <name type="synonym">Thysanopoda norvegica</name>
    <dbReference type="NCBI Taxonomy" id="48144"/>
    <lineage>
        <taxon>Eukaryota</taxon>
        <taxon>Metazoa</taxon>
        <taxon>Ecdysozoa</taxon>
        <taxon>Arthropoda</taxon>
        <taxon>Crustacea</taxon>
        <taxon>Multicrustacea</taxon>
        <taxon>Malacostraca</taxon>
        <taxon>Eumalacostraca</taxon>
        <taxon>Eucarida</taxon>
        <taxon>Euphausiacea</taxon>
        <taxon>Euphausiidae</taxon>
        <taxon>Meganyctiphanes</taxon>
    </lineage>
</organism>
<gene>
    <name evidence="2" type="ORF">MNOR_LOCUS35237</name>
</gene>
<proteinExistence type="predicted"/>
<dbReference type="GO" id="GO:0006888">
    <property type="term" value="P:endoplasmic reticulum to Golgi vesicle-mediated transport"/>
    <property type="evidence" value="ECO:0007669"/>
    <property type="project" value="TreeGrafter"/>
</dbReference>
<reference evidence="2 3" key="1">
    <citation type="submission" date="2024-05" db="EMBL/GenBank/DDBJ databases">
        <authorList>
            <person name="Wallberg A."/>
        </authorList>
    </citation>
    <scope>NUCLEOTIDE SEQUENCE [LARGE SCALE GENOMIC DNA]</scope>
</reference>
<dbReference type="Pfam" id="PF05050">
    <property type="entry name" value="Methyltransf_21"/>
    <property type="match status" value="1"/>
</dbReference>
<evidence type="ECO:0000313" key="2">
    <source>
        <dbReference type="EMBL" id="CAL4179855.1"/>
    </source>
</evidence>
<dbReference type="Gene3D" id="3.40.50.150">
    <property type="entry name" value="Vaccinia Virus protein VP39"/>
    <property type="match status" value="1"/>
</dbReference>
<dbReference type="InterPro" id="IPR006342">
    <property type="entry name" value="FkbM_mtfrase"/>
</dbReference>
<dbReference type="SUPFAM" id="SSF53335">
    <property type="entry name" value="S-adenosyl-L-methionine-dependent methyltransferases"/>
    <property type="match status" value="1"/>
</dbReference>
<evidence type="ECO:0000313" key="3">
    <source>
        <dbReference type="Proteomes" id="UP001497623"/>
    </source>
</evidence>
<dbReference type="EMBL" id="CAXKWB010057775">
    <property type="protein sequence ID" value="CAL4179855.1"/>
    <property type="molecule type" value="Genomic_DNA"/>
</dbReference>
<dbReference type="GO" id="GO:0016197">
    <property type="term" value="P:endosomal transport"/>
    <property type="evidence" value="ECO:0007669"/>
    <property type="project" value="TreeGrafter"/>
</dbReference>
<feature type="domain" description="Methyltransferase FkbM" evidence="1">
    <location>
        <begin position="55"/>
        <end position="212"/>
    </location>
</feature>
<accession>A0AAV2SB20</accession>
<protein>
    <recommendedName>
        <fullName evidence="1">Methyltransferase FkbM domain-containing protein</fullName>
    </recommendedName>
</protein>
<dbReference type="GO" id="GO:0005886">
    <property type="term" value="C:plasma membrane"/>
    <property type="evidence" value="ECO:0007669"/>
    <property type="project" value="TreeGrafter"/>
</dbReference>
<feature type="non-terminal residue" evidence="2">
    <location>
        <position position="295"/>
    </location>
</feature>
<dbReference type="AlphaFoldDB" id="A0AAV2SB20"/>
<dbReference type="GO" id="GO:0031902">
    <property type="term" value="C:late endosome membrane"/>
    <property type="evidence" value="ECO:0007669"/>
    <property type="project" value="TreeGrafter"/>
</dbReference>
<name>A0AAV2SB20_MEGNR</name>
<dbReference type="PANTHER" id="PTHR34009">
    <property type="entry name" value="PROTEIN STAR"/>
    <property type="match status" value="1"/>
</dbReference>
<sequence length="295" mass="33860">MKPPTKEPYNLMLGQTGPLADNYNKYRTTFDSWETMYLMQKKFFRGLPAGFFVEAGALDGEFISNSLYLEQEMGWTGLLVEADPTLYEKMVVKNRKAWISPSCISINNYPEKVSFKGYDAEEGSDLAMQMLVRSTGNVDGIHAPAGGMMGYPTTYQVQCFPLITYLLALNITHIDYFSLDVEGAEAEILFNLPWDKVDVTVWSIEHRDQITLFKDYYEPTSPAPPPPLLLDENGHVQVREVVMNVTLVLNRDPEEGKDKYFVQFMSEKGYEMYDYWDGDYIFIKKKSEICQLHCP</sequence>
<dbReference type="Proteomes" id="UP001497623">
    <property type="component" value="Unassembled WGS sequence"/>
</dbReference>
<dbReference type="GO" id="GO:0005789">
    <property type="term" value="C:endoplasmic reticulum membrane"/>
    <property type="evidence" value="ECO:0007669"/>
    <property type="project" value="TreeGrafter"/>
</dbReference>
<evidence type="ECO:0000259" key="1">
    <source>
        <dbReference type="Pfam" id="PF05050"/>
    </source>
</evidence>
<keyword evidence="3" id="KW-1185">Reference proteome</keyword>
<dbReference type="InterPro" id="IPR053202">
    <property type="entry name" value="EGF_Rcpt_Signaling_Reg"/>
</dbReference>
<dbReference type="InterPro" id="IPR029063">
    <property type="entry name" value="SAM-dependent_MTases_sf"/>
</dbReference>
<comment type="caution">
    <text evidence="2">The sequence shown here is derived from an EMBL/GenBank/DDBJ whole genome shotgun (WGS) entry which is preliminary data.</text>
</comment>
<dbReference type="PANTHER" id="PTHR34009:SF2">
    <property type="entry name" value="PROTEIN STAR"/>
    <property type="match status" value="1"/>
</dbReference>
<dbReference type="GO" id="GO:0005794">
    <property type="term" value="C:Golgi apparatus"/>
    <property type="evidence" value="ECO:0007669"/>
    <property type="project" value="TreeGrafter"/>
</dbReference>